<dbReference type="PANTHER" id="PTHR21245">
    <property type="entry name" value="HETEROGENEOUS NUCLEAR RIBONUCLEOPROTEIN"/>
    <property type="match status" value="1"/>
</dbReference>
<reference evidence="4 5" key="1">
    <citation type="submission" date="2014-10" db="EMBL/GenBank/DDBJ databases">
        <title>Draft genome of the hookworm Ancylostoma caninum.</title>
        <authorList>
            <person name="Mitreva M."/>
        </authorList>
    </citation>
    <scope>NUCLEOTIDE SEQUENCE [LARGE SCALE GENOMIC DNA]</scope>
    <source>
        <strain evidence="4 5">Baltimore</strain>
    </source>
</reference>
<keyword evidence="5" id="KW-1185">Reference proteome</keyword>
<organism evidence="4 5">
    <name type="scientific">Ancylostoma caninum</name>
    <name type="common">Dog hookworm</name>
    <dbReference type="NCBI Taxonomy" id="29170"/>
    <lineage>
        <taxon>Eukaryota</taxon>
        <taxon>Metazoa</taxon>
        <taxon>Ecdysozoa</taxon>
        <taxon>Nematoda</taxon>
        <taxon>Chromadorea</taxon>
        <taxon>Rhabditida</taxon>
        <taxon>Rhabditina</taxon>
        <taxon>Rhabditomorpha</taxon>
        <taxon>Strongyloidea</taxon>
        <taxon>Ancylostomatidae</taxon>
        <taxon>Ancylostomatinae</taxon>
        <taxon>Ancylostoma</taxon>
    </lineage>
</organism>
<evidence type="ECO:0000313" key="5">
    <source>
        <dbReference type="Proteomes" id="UP000252519"/>
    </source>
</evidence>
<evidence type="ECO:0000259" key="3">
    <source>
        <dbReference type="PROSITE" id="PS50102"/>
    </source>
</evidence>
<accession>A0A368GJN7</accession>
<dbReference type="SMART" id="SM00360">
    <property type="entry name" value="RRM"/>
    <property type="match status" value="1"/>
</dbReference>
<dbReference type="EMBL" id="JOJR01000164">
    <property type="protein sequence ID" value="RCN43250.1"/>
    <property type="molecule type" value="Genomic_DNA"/>
</dbReference>
<evidence type="ECO:0000256" key="1">
    <source>
        <dbReference type="ARBA" id="ARBA00022884"/>
    </source>
</evidence>
<dbReference type="OrthoDB" id="271628at2759"/>
<dbReference type="Pfam" id="PF00076">
    <property type="entry name" value="RRM_1"/>
    <property type="match status" value="1"/>
</dbReference>
<dbReference type="STRING" id="29170.A0A368GJN7"/>
<dbReference type="GO" id="GO:0003723">
    <property type="term" value="F:RNA binding"/>
    <property type="evidence" value="ECO:0007669"/>
    <property type="project" value="UniProtKB-UniRule"/>
</dbReference>
<sequence>MVPAFASSSVADQLGVQRCGGPFPLNGFSATVLAISLRTSRTWLLWWCKMRQVQYFAEVMLIEDVIRPPRSIVNVQQWNECYLRWVPPANVKVYVGHIPHELFEDSIVPLFEQCGKIWDLCLMMDPMSGKNRGYAFLTFCEKAYAAEAAKKYDGHEISHGNTLKVNVSVANTRLFLGNIPKSTKSKRTECGHLSLTMPLLL</sequence>
<dbReference type="Proteomes" id="UP000252519">
    <property type="component" value="Unassembled WGS sequence"/>
</dbReference>
<dbReference type="AlphaFoldDB" id="A0A368GJN7"/>
<proteinExistence type="predicted"/>
<name>A0A368GJN7_ANCCA</name>
<protein>
    <recommendedName>
        <fullName evidence="3">RRM domain-containing protein</fullName>
    </recommendedName>
</protein>
<feature type="domain" description="RRM" evidence="3">
    <location>
        <begin position="91"/>
        <end position="170"/>
    </location>
</feature>
<dbReference type="InterPro" id="IPR012677">
    <property type="entry name" value="Nucleotide-bd_a/b_plait_sf"/>
</dbReference>
<dbReference type="PROSITE" id="PS50102">
    <property type="entry name" value="RRM"/>
    <property type="match status" value="1"/>
</dbReference>
<dbReference type="SUPFAM" id="SSF54928">
    <property type="entry name" value="RNA-binding domain, RBD"/>
    <property type="match status" value="1"/>
</dbReference>
<comment type="caution">
    <text evidence="4">The sequence shown here is derived from an EMBL/GenBank/DDBJ whole genome shotgun (WGS) entry which is preliminary data.</text>
</comment>
<evidence type="ECO:0000256" key="2">
    <source>
        <dbReference type="PROSITE-ProRule" id="PRU00176"/>
    </source>
</evidence>
<evidence type="ECO:0000313" key="4">
    <source>
        <dbReference type="EMBL" id="RCN43250.1"/>
    </source>
</evidence>
<dbReference type="Gene3D" id="3.30.70.330">
    <property type="match status" value="1"/>
</dbReference>
<dbReference type="InterPro" id="IPR035979">
    <property type="entry name" value="RBD_domain_sf"/>
</dbReference>
<keyword evidence="1 2" id="KW-0694">RNA-binding</keyword>
<dbReference type="InterPro" id="IPR000504">
    <property type="entry name" value="RRM_dom"/>
</dbReference>
<gene>
    <name evidence="4" type="ORF">ANCCAN_10749</name>
</gene>